<protein>
    <recommendedName>
        <fullName evidence="6">DUF4430 domain-containing protein</fullName>
    </recommendedName>
</protein>
<reference evidence="4 5" key="1">
    <citation type="journal article" date="2009" name="PLoS ONE">
        <title>Complete genome sequence of the aerobic CO-oxidizing thermophile Thermomicrobium roseum.</title>
        <authorList>
            <person name="Wu D."/>
            <person name="Raymond J."/>
            <person name="Wu M."/>
            <person name="Chatterji S."/>
            <person name="Ren Q."/>
            <person name="Graham J.E."/>
            <person name="Bryant D.A."/>
            <person name="Robb F."/>
            <person name="Colman A."/>
            <person name="Tallon L.J."/>
            <person name="Badger J.H."/>
            <person name="Madupu R."/>
            <person name="Ward N.L."/>
            <person name="Eisen J.A."/>
        </authorList>
    </citation>
    <scope>NUCLEOTIDE SEQUENCE [LARGE SCALE GENOMIC DNA]</scope>
    <source>
        <strain evidence="5">ATCC 27502 / DSM 5159 / P-2</strain>
    </source>
</reference>
<dbReference type="RefSeq" id="WP_012641605.1">
    <property type="nucleotide sequence ID" value="NC_011959.1"/>
</dbReference>
<keyword evidence="2" id="KW-0812">Transmembrane</keyword>
<feature type="compositionally biased region" description="Polar residues" evidence="1">
    <location>
        <begin position="202"/>
        <end position="221"/>
    </location>
</feature>
<dbReference type="KEGG" id="tro:trd_0192"/>
<evidence type="ECO:0000256" key="3">
    <source>
        <dbReference type="SAM" id="SignalP"/>
    </source>
</evidence>
<feature type="compositionally biased region" description="Low complexity" evidence="1">
    <location>
        <begin position="166"/>
        <end position="175"/>
    </location>
</feature>
<feature type="region of interest" description="Disordered" evidence="1">
    <location>
        <begin position="164"/>
        <end position="235"/>
    </location>
</feature>
<dbReference type="STRING" id="309801.trd_0192"/>
<keyword evidence="2" id="KW-1133">Transmembrane helix</keyword>
<dbReference type="OrthoDB" id="166731at2"/>
<evidence type="ECO:0008006" key="6">
    <source>
        <dbReference type="Google" id="ProtNLM"/>
    </source>
</evidence>
<name>B9KXK5_THERP</name>
<evidence type="ECO:0000313" key="5">
    <source>
        <dbReference type="Proteomes" id="UP000000447"/>
    </source>
</evidence>
<keyword evidence="2" id="KW-0472">Membrane</keyword>
<feature type="region of interest" description="Disordered" evidence="1">
    <location>
        <begin position="255"/>
        <end position="279"/>
    </location>
</feature>
<dbReference type="eggNOG" id="COG1657">
    <property type="taxonomic scope" value="Bacteria"/>
</dbReference>
<dbReference type="HOGENOM" id="CLU_945848_0_0_0"/>
<accession>B9KXK5</accession>
<evidence type="ECO:0000313" key="4">
    <source>
        <dbReference type="EMBL" id="ACM06156.1"/>
    </source>
</evidence>
<keyword evidence="5" id="KW-1185">Reference proteome</keyword>
<organism evidence="4 5">
    <name type="scientific">Thermomicrobium roseum (strain ATCC 27502 / DSM 5159 / P-2)</name>
    <dbReference type="NCBI Taxonomy" id="309801"/>
    <lineage>
        <taxon>Bacteria</taxon>
        <taxon>Pseudomonadati</taxon>
        <taxon>Thermomicrobiota</taxon>
        <taxon>Thermomicrobia</taxon>
        <taxon>Thermomicrobiales</taxon>
        <taxon>Thermomicrobiaceae</taxon>
        <taxon>Thermomicrobium</taxon>
    </lineage>
</organism>
<feature type="signal peptide" evidence="3">
    <location>
        <begin position="1"/>
        <end position="30"/>
    </location>
</feature>
<evidence type="ECO:0000256" key="1">
    <source>
        <dbReference type="SAM" id="MobiDB-lite"/>
    </source>
</evidence>
<dbReference type="Proteomes" id="UP000000447">
    <property type="component" value="Chromosome"/>
</dbReference>
<evidence type="ECO:0000256" key="2">
    <source>
        <dbReference type="SAM" id="Phobius"/>
    </source>
</evidence>
<keyword evidence="3" id="KW-0732">Signal</keyword>
<sequence>MTRTSRLLRLLLTLLLALALAGAGSTSSRAEQPNGAGLVIRYGDGRIVTAYVQFEEPTITGIELLQRAGVPVTVAQFGGLGLAVCAISGEGCPAEDCFCRAKSQPAWFWHYYGLTPDGRWVLHPVGASNRIVRDGDVDGWSWTAGESGLPALTIEEIARAHGIERSSGPPATTQPTAPPAPSVTSPTEPAVTSPVTPVPTSGQPAVGSSTTQPDGQQTGPASSPTVTPTLPTPTLGVLTPTSLAFAEAQPTVPPTAAALAGSSSTPSIGVTPSAPVADSHPTGPPWGALLFTSLAAIVLLAYSFARWRRRSP</sequence>
<dbReference type="AlphaFoldDB" id="B9KXK5"/>
<feature type="compositionally biased region" description="Low complexity" evidence="1">
    <location>
        <begin position="222"/>
        <end position="235"/>
    </location>
</feature>
<feature type="transmembrane region" description="Helical" evidence="2">
    <location>
        <begin position="286"/>
        <end position="305"/>
    </location>
</feature>
<feature type="compositionally biased region" description="Low complexity" evidence="1">
    <location>
        <begin position="182"/>
        <end position="201"/>
    </location>
</feature>
<feature type="chain" id="PRO_5002888157" description="DUF4430 domain-containing protein" evidence="3">
    <location>
        <begin position="31"/>
        <end position="312"/>
    </location>
</feature>
<gene>
    <name evidence="4" type="ordered locus">trd_0192</name>
</gene>
<dbReference type="EMBL" id="CP001275">
    <property type="protein sequence ID" value="ACM06156.1"/>
    <property type="molecule type" value="Genomic_DNA"/>
</dbReference>
<feature type="compositionally biased region" description="Polar residues" evidence="1">
    <location>
        <begin position="261"/>
        <end position="270"/>
    </location>
</feature>
<proteinExistence type="predicted"/>